<dbReference type="PANTHER" id="PTHR23355:SF42">
    <property type="entry name" value="RIBONUCLEASE II, CHLOROPLASTIC_MITOCHONDRIAL"/>
    <property type="match status" value="1"/>
</dbReference>
<dbReference type="EMBL" id="DRKP01000060">
    <property type="protein sequence ID" value="HEB95834.1"/>
    <property type="molecule type" value="Genomic_DNA"/>
</dbReference>
<dbReference type="Pfam" id="PF18614">
    <property type="entry name" value="RNase_II_C_S1"/>
    <property type="match status" value="1"/>
</dbReference>
<proteinExistence type="predicted"/>
<comment type="caution">
    <text evidence="2">The sequence shown here is derived from an EMBL/GenBank/DDBJ whole genome shotgun (WGS) entry which is preliminary data.</text>
</comment>
<dbReference type="SMART" id="SM00955">
    <property type="entry name" value="RNB"/>
    <property type="match status" value="1"/>
</dbReference>
<dbReference type="InterPro" id="IPR036388">
    <property type="entry name" value="WH-like_DNA-bd_sf"/>
</dbReference>
<dbReference type="PANTHER" id="PTHR23355">
    <property type="entry name" value="RIBONUCLEASE"/>
    <property type="match status" value="1"/>
</dbReference>
<dbReference type="GO" id="GO:0000175">
    <property type="term" value="F:3'-5'-RNA exonuclease activity"/>
    <property type="evidence" value="ECO:0007669"/>
    <property type="project" value="TreeGrafter"/>
</dbReference>
<dbReference type="InterPro" id="IPR040596">
    <property type="entry name" value="RNase_II_C_S1"/>
</dbReference>
<dbReference type="Pfam" id="PF00773">
    <property type="entry name" value="RNB"/>
    <property type="match status" value="1"/>
</dbReference>
<dbReference type="InterPro" id="IPR001900">
    <property type="entry name" value="RNase_II/R"/>
</dbReference>
<dbReference type="GO" id="GO:0003723">
    <property type="term" value="F:RNA binding"/>
    <property type="evidence" value="ECO:0007669"/>
    <property type="project" value="InterPro"/>
</dbReference>
<reference evidence="2" key="1">
    <citation type="journal article" date="2020" name="mSystems">
        <title>Genome- and Community-Level Interaction Insights into Carbon Utilization and Element Cycling Functions of Hydrothermarchaeota in Hydrothermal Sediment.</title>
        <authorList>
            <person name="Zhou Z."/>
            <person name="Liu Y."/>
            <person name="Xu W."/>
            <person name="Pan J."/>
            <person name="Luo Z.H."/>
            <person name="Li M."/>
        </authorList>
    </citation>
    <scope>NUCLEOTIDE SEQUENCE [LARGE SCALE GENOMIC DNA]</scope>
    <source>
        <strain evidence="2">HyVt-443</strain>
    </source>
</reference>
<accession>A0A831RMY6</accession>
<dbReference type="Proteomes" id="UP000886251">
    <property type="component" value="Unassembled WGS sequence"/>
</dbReference>
<dbReference type="InterPro" id="IPR056404">
    <property type="entry name" value="HTH_RNase_II"/>
</dbReference>
<dbReference type="GO" id="GO:0000932">
    <property type="term" value="C:P-body"/>
    <property type="evidence" value="ECO:0007669"/>
    <property type="project" value="TreeGrafter"/>
</dbReference>
<dbReference type="GO" id="GO:0006402">
    <property type="term" value="P:mRNA catabolic process"/>
    <property type="evidence" value="ECO:0007669"/>
    <property type="project" value="TreeGrafter"/>
</dbReference>
<dbReference type="Gene3D" id="1.10.10.10">
    <property type="entry name" value="Winged helix-like DNA-binding domain superfamily/Winged helix DNA-binding domain"/>
    <property type="match status" value="1"/>
</dbReference>
<dbReference type="SUPFAM" id="SSF50249">
    <property type="entry name" value="Nucleic acid-binding proteins"/>
    <property type="match status" value="2"/>
</dbReference>
<dbReference type="AlphaFoldDB" id="A0A831RMY6"/>
<dbReference type="Pfam" id="PF23161">
    <property type="entry name" value="HTH_RNase_II"/>
    <property type="match status" value="1"/>
</dbReference>
<dbReference type="InterPro" id="IPR012340">
    <property type="entry name" value="NA-bd_OB-fold"/>
</dbReference>
<evidence type="ECO:0000313" key="2">
    <source>
        <dbReference type="EMBL" id="HEB95834.1"/>
    </source>
</evidence>
<organism evidence="2">
    <name type="scientific">Sedimenticola thiotaurini</name>
    <dbReference type="NCBI Taxonomy" id="1543721"/>
    <lineage>
        <taxon>Bacteria</taxon>
        <taxon>Pseudomonadati</taxon>
        <taxon>Pseudomonadota</taxon>
        <taxon>Gammaproteobacteria</taxon>
        <taxon>Chromatiales</taxon>
        <taxon>Sedimenticolaceae</taxon>
        <taxon>Sedimenticola</taxon>
    </lineage>
</organism>
<dbReference type="Gene3D" id="2.40.50.140">
    <property type="entry name" value="Nucleic acid-binding proteins"/>
    <property type="match status" value="1"/>
</dbReference>
<gene>
    <name evidence="2" type="ORF">ENI96_05325</name>
</gene>
<feature type="domain" description="RNB" evidence="1">
    <location>
        <begin position="230"/>
        <end position="503"/>
    </location>
</feature>
<protein>
    <submittedName>
        <fullName evidence="2">RNB domain-containing ribonuclease</fullName>
    </submittedName>
</protein>
<name>A0A831RMY6_9GAMM</name>
<sequence length="606" mass="67940">MASHMISPGSLVLYKIRPALVTGISDKIDIDLDGGRGKRVRTRDITLLHPGPLTSLAELRPLEADVTEAWELVAGEATDLEELAELIFGEYTPVTAWSAWQRVVDGLYFEGTPDRILARSPQQVEEELARREAKAAEEQAWAGFLHRLEQKRIDGQDRERLREVERRALEQAAHSRILQALERPDTPQEAHRLLLEAGYWEPAFNPHPQRLGLSLDNPELPPATLPEEPRRDLTGLQTFAIDDQGSEDPDDAISLDGDRVWVHVADVAALATPDSALDLEARERAANLYLPDRIVHMLPPHLTRQLGLGLQRRSPALSFGLRLGGEGEVTELEVVPSWVQVTRLTYEEADRQLDRPPFDHLRRLADRNRRRRMSAGAAGIELPEVSVRVDGEGRVRIRPIERRDSRELVTELMLMAGEAVARHALERQIPMPFVSQPAPEQPARPQGLAAMYAYRRQLRPSRADTLEAPHAGLGLAAYVRSTSPLRRYLDLVAHQQLRAVVTGGTPLSVAEVSARITASNQASATVRRAERLSNLHWKLIHLRQNPHWRGSATVVELRDQKATLLIPDLAMETRLRLPGAVLEQKVTLALRDLDLAEPAAWFRVQK</sequence>
<dbReference type="InterPro" id="IPR050180">
    <property type="entry name" value="RNR_Ribonuclease"/>
</dbReference>
<evidence type="ECO:0000259" key="1">
    <source>
        <dbReference type="SMART" id="SM00955"/>
    </source>
</evidence>